<evidence type="ECO:0000313" key="1">
    <source>
        <dbReference type="EMBL" id="MEQ2190271.1"/>
    </source>
</evidence>
<comment type="caution">
    <text evidence="1">The sequence shown here is derived from an EMBL/GenBank/DDBJ whole genome shotgun (WGS) entry which is preliminary data.</text>
</comment>
<organism evidence="1 2">
    <name type="scientific">Goodea atripinnis</name>
    <dbReference type="NCBI Taxonomy" id="208336"/>
    <lineage>
        <taxon>Eukaryota</taxon>
        <taxon>Metazoa</taxon>
        <taxon>Chordata</taxon>
        <taxon>Craniata</taxon>
        <taxon>Vertebrata</taxon>
        <taxon>Euteleostomi</taxon>
        <taxon>Actinopterygii</taxon>
        <taxon>Neopterygii</taxon>
        <taxon>Teleostei</taxon>
        <taxon>Neoteleostei</taxon>
        <taxon>Acanthomorphata</taxon>
        <taxon>Ovalentaria</taxon>
        <taxon>Atherinomorphae</taxon>
        <taxon>Cyprinodontiformes</taxon>
        <taxon>Goodeidae</taxon>
        <taxon>Goodea</taxon>
    </lineage>
</organism>
<proteinExistence type="predicted"/>
<keyword evidence="2" id="KW-1185">Reference proteome</keyword>
<gene>
    <name evidence="1" type="ORF">GOODEAATRI_034063</name>
</gene>
<protein>
    <submittedName>
        <fullName evidence="1">Uncharacterized protein</fullName>
    </submittedName>
</protein>
<evidence type="ECO:0000313" key="2">
    <source>
        <dbReference type="Proteomes" id="UP001476798"/>
    </source>
</evidence>
<sequence>MVNDLQLYSVLSSPKTPPIHTLTMVSYRGWTMKLRHLVLDHNNLLGASPHRNSPGCGENSKGGLIREQCMFHIVHSPRFGLLAPLKPSDQRFGYSSPAVYIDPVELPTDSSGGNRRVEVHI</sequence>
<accession>A0ABV0Q3A2</accession>
<dbReference type="EMBL" id="JAHRIO010097872">
    <property type="protein sequence ID" value="MEQ2190271.1"/>
    <property type="molecule type" value="Genomic_DNA"/>
</dbReference>
<reference evidence="1 2" key="1">
    <citation type="submission" date="2021-06" db="EMBL/GenBank/DDBJ databases">
        <authorList>
            <person name="Palmer J.M."/>
        </authorList>
    </citation>
    <scope>NUCLEOTIDE SEQUENCE [LARGE SCALE GENOMIC DNA]</scope>
    <source>
        <strain evidence="1 2">GA_2019</strain>
        <tissue evidence="1">Muscle</tissue>
    </source>
</reference>
<dbReference type="Proteomes" id="UP001476798">
    <property type="component" value="Unassembled WGS sequence"/>
</dbReference>
<name>A0ABV0Q3A2_9TELE</name>